<keyword evidence="2" id="KW-0812">Transmembrane</keyword>
<feature type="transmembrane region" description="Helical" evidence="2">
    <location>
        <begin position="44"/>
        <end position="62"/>
    </location>
</feature>
<evidence type="ECO:0008006" key="5">
    <source>
        <dbReference type="Google" id="ProtNLM"/>
    </source>
</evidence>
<feature type="transmembrane region" description="Helical" evidence="2">
    <location>
        <begin position="367"/>
        <end position="391"/>
    </location>
</feature>
<feature type="transmembrane region" description="Helical" evidence="2">
    <location>
        <begin position="481"/>
        <end position="499"/>
    </location>
</feature>
<keyword evidence="2" id="KW-1133">Transmembrane helix</keyword>
<gene>
    <name evidence="3" type="ORF">MHL29_15205</name>
</gene>
<sequence length="556" mass="57595">MSTATLPPRHRTQRTPRQGRGGDTAITGTSLLARALVRRTRWSWLAWIVCLVAIFPATAGAYRQSVPDTAAGAEMARTLAANPTMRAILGPPFDLLNVGPFVMWRVGTFAIALAGIMAILGVVKGTRAEEEDGRLEVLRSGAVGRHAPLAASALVSLAGCAAVGLLAGAAMAGPSGDVIGSVALGLAVGLGAAVWVGVAAVAAQVTESARGARGLALGALGAAYGLRAVADGSDPMITGLQWASPLDWPALSRPYADERWLVLLLPAALTAALVALAFVLEGRRDHGAGLRPATLGPADASRSLRDAPSLTWRLDRTTVVSWSIGLAIFAYGMGTLASSLSTLLADNPVLAERFRRMGAGAQDLQDAFYVAMIGILVPIVALLALQLFGVLRREEERGHAELLLSTAVSRPQLLVSHVAAAVLVPTLVLVGLGFFMALPQVVAGDGLGLAVTLAGAGLAQLPGVLLVLGLAVALHGWLPRLGLVPWLVVGWSLAMSWLGEVMGLPEALVRATPFAPLPRLPVEQLAWTPIVVSLLVALALMAVGLVGYRRRDLSTG</sequence>
<feature type="transmembrane region" description="Helical" evidence="2">
    <location>
        <begin position="260"/>
        <end position="280"/>
    </location>
</feature>
<feature type="transmembrane region" description="Helical" evidence="2">
    <location>
        <begin position="214"/>
        <end position="230"/>
    </location>
</feature>
<feature type="transmembrane region" description="Helical" evidence="2">
    <location>
        <begin position="412"/>
        <end position="437"/>
    </location>
</feature>
<evidence type="ECO:0000256" key="2">
    <source>
        <dbReference type="SAM" id="Phobius"/>
    </source>
</evidence>
<dbReference type="EMBL" id="JAKRCV010000064">
    <property type="protein sequence ID" value="MCG7323229.1"/>
    <property type="molecule type" value="Genomic_DNA"/>
</dbReference>
<feature type="region of interest" description="Disordered" evidence="1">
    <location>
        <begin position="1"/>
        <end position="25"/>
    </location>
</feature>
<protein>
    <recommendedName>
        <fullName evidence="5">ABC transporter permease</fullName>
    </recommendedName>
</protein>
<keyword evidence="4" id="KW-1185">Reference proteome</keyword>
<proteinExistence type="predicted"/>
<feature type="transmembrane region" description="Helical" evidence="2">
    <location>
        <begin position="319"/>
        <end position="340"/>
    </location>
</feature>
<evidence type="ECO:0000256" key="1">
    <source>
        <dbReference type="SAM" id="MobiDB-lite"/>
    </source>
</evidence>
<evidence type="ECO:0000313" key="4">
    <source>
        <dbReference type="Proteomes" id="UP001521931"/>
    </source>
</evidence>
<evidence type="ECO:0000313" key="3">
    <source>
        <dbReference type="EMBL" id="MCG7323229.1"/>
    </source>
</evidence>
<comment type="caution">
    <text evidence="3">The sequence shown here is derived from an EMBL/GenBank/DDBJ whole genome shotgun (WGS) entry which is preliminary data.</text>
</comment>
<organism evidence="3 4">
    <name type="scientific">Arsenicicoccus bolidensis</name>
    <dbReference type="NCBI Taxonomy" id="229480"/>
    <lineage>
        <taxon>Bacteria</taxon>
        <taxon>Bacillati</taxon>
        <taxon>Actinomycetota</taxon>
        <taxon>Actinomycetes</taxon>
        <taxon>Micrococcales</taxon>
        <taxon>Intrasporangiaceae</taxon>
        <taxon>Arsenicicoccus</taxon>
    </lineage>
</organism>
<keyword evidence="2" id="KW-0472">Membrane</keyword>
<dbReference type="RefSeq" id="WP_239265868.1">
    <property type="nucleotide sequence ID" value="NZ_JAKRCV010000064.1"/>
</dbReference>
<feature type="transmembrane region" description="Helical" evidence="2">
    <location>
        <begin position="102"/>
        <end position="123"/>
    </location>
</feature>
<name>A0ABS9Q614_9MICO</name>
<feature type="transmembrane region" description="Helical" evidence="2">
    <location>
        <begin position="149"/>
        <end position="172"/>
    </location>
</feature>
<accession>A0ABS9Q614</accession>
<feature type="transmembrane region" description="Helical" evidence="2">
    <location>
        <begin position="526"/>
        <end position="548"/>
    </location>
</feature>
<dbReference type="Proteomes" id="UP001521931">
    <property type="component" value="Unassembled WGS sequence"/>
</dbReference>
<feature type="transmembrane region" description="Helical" evidence="2">
    <location>
        <begin position="178"/>
        <end position="202"/>
    </location>
</feature>
<reference evidence="3 4" key="1">
    <citation type="submission" date="2022-02" db="EMBL/GenBank/DDBJ databases">
        <title>Uncovering new skin microbiome diversity through culturing and metagenomics.</title>
        <authorList>
            <person name="Conlan S."/>
            <person name="Deming C."/>
            <person name="Nisc Comparative Sequencing Program N."/>
            <person name="Segre J.A."/>
        </authorList>
    </citation>
    <scope>NUCLEOTIDE SEQUENCE [LARGE SCALE GENOMIC DNA]</scope>
    <source>
        <strain evidence="3 4">ACRQZ</strain>
    </source>
</reference>
<feature type="transmembrane region" description="Helical" evidence="2">
    <location>
        <begin position="449"/>
        <end position="474"/>
    </location>
</feature>